<name>A0A6J6MY72_9ZZZZ</name>
<dbReference type="EMBL" id="CAEZXA010000090">
    <property type="protein sequence ID" value="CAB4678802.1"/>
    <property type="molecule type" value="Genomic_DNA"/>
</dbReference>
<protein>
    <submittedName>
        <fullName evidence="1">Unannotated protein</fullName>
    </submittedName>
</protein>
<organism evidence="1">
    <name type="scientific">freshwater metagenome</name>
    <dbReference type="NCBI Taxonomy" id="449393"/>
    <lineage>
        <taxon>unclassified sequences</taxon>
        <taxon>metagenomes</taxon>
        <taxon>ecological metagenomes</taxon>
    </lineage>
</organism>
<accession>A0A6J6MY72</accession>
<proteinExistence type="predicted"/>
<evidence type="ECO:0000313" key="1">
    <source>
        <dbReference type="EMBL" id="CAB4678802.1"/>
    </source>
</evidence>
<reference evidence="1" key="1">
    <citation type="submission" date="2020-05" db="EMBL/GenBank/DDBJ databases">
        <authorList>
            <person name="Chiriac C."/>
            <person name="Salcher M."/>
            <person name="Ghai R."/>
            <person name="Kavagutti S V."/>
        </authorList>
    </citation>
    <scope>NUCLEOTIDE SEQUENCE</scope>
</reference>
<dbReference type="AlphaFoldDB" id="A0A6J6MY72"/>
<sequence>MSEAAAATAAPAENININGVTCAPFGRPKYSIEPTKIPASDTKNVMAKNSLRRRTDKMTPANNAIRPANHHITLALLRKNNVPETIVATPSIANGTFHVKTVPIESIGAGGFGLIQCTRWSCHMATPSDPVLRHTGFGVSTNELVSTFPYRLPLIRVVNDPSLTNTSPDAVMRMYGSFL</sequence>
<gene>
    <name evidence="1" type="ORF">UFOPK2334_01024</name>
</gene>